<evidence type="ECO:0000256" key="6">
    <source>
        <dbReference type="ARBA" id="ARBA00023027"/>
    </source>
</evidence>
<comment type="similarity">
    <text evidence="8">Belongs to the NAD kinase family.</text>
</comment>
<dbReference type="GO" id="GO:0005737">
    <property type="term" value="C:cytoplasm"/>
    <property type="evidence" value="ECO:0007669"/>
    <property type="project" value="UniProtKB-SubCell"/>
</dbReference>
<evidence type="ECO:0000256" key="2">
    <source>
        <dbReference type="ARBA" id="ARBA00022741"/>
    </source>
</evidence>
<keyword evidence="5 8" id="KW-0521">NADP</keyword>
<feature type="binding site" evidence="8">
    <location>
        <begin position="68"/>
        <end position="69"/>
    </location>
    <ligand>
        <name>NAD(+)</name>
        <dbReference type="ChEBI" id="CHEBI:57540"/>
    </ligand>
</feature>
<dbReference type="EMBL" id="DVLT01000014">
    <property type="protein sequence ID" value="HIU02032.1"/>
    <property type="molecule type" value="Genomic_DNA"/>
</dbReference>
<evidence type="ECO:0000256" key="4">
    <source>
        <dbReference type="ARBA" id="ARBA00022840"/>
    </source>
</evidence>
<evidence type="ECO:0000256" key="3">
    <source>
        <dbReference type="ARBA" id="ARBA00022777"/>
    </source>
</evidence>
<feature type="active site" description="Proton acceptor" evidence="8">
    <location>
        <position position="68"/>
    </location>
</feature>
<reference evidence="9" key="2">
    <citation type="journal article" date="2021" name="PeerJ">
        <title>Extensive microbial diversity within the chicken gut microbiome revealed by metagenomics and culture.</title>
        <authorList>
            <person name="Gilroy R."/>
            <person name="Ravi A."/>
            <person name="Getino M."/>
            <person name="Pursley I."/>
            <person name="Horton D.L."/>
            <person name="Alikhan N.F."/>
            <person name="Baker D."/>
            <person name="Gharbi K."/>
            <person name="Hall N."/>
            <person name="Watson M."/>
            <person name="Adriaenssens E.M."/>
            <person name="Foster-Nyarko E."/>
            <person name="Jarju S."/>
            <person name="Secka A."/>
            <person name="Antonio M."/>
            <person name="Oren A."/>
            <person name="Chaudhuri R.R."/>
            <person name="La Ragione R."/>
            <person name="Hildebrand F."/>
            <person name="Pallen M.J."/>
        </authorList>
    </citation>
    <scope>NUCLEOTIDE SEQUENCE</scope>
    <source>
        <strain evidence="9">CHK187-14744</strain>
    </source>
</reference>
<gene>
    <name evidence="8" type="primary">nadK</name>
    <name evidence="9" type="ORF">IAB63_02130</name>
</gene>
<dbReference type="PANTHER" id="PTHR20275">
    <property type="entry name" value="NAD KINASE"/>
    <property type="match status" value="1"/>
</dbReference>
<keyword evidence="8" id="KW-0963">Cytoplasm</keyword>
<keyword evidence="4 8" id="KW-0067">ATP-binding</keyword>
<dbReference type="GO" id="GO:0046872">
    <property type="term" value="F:metal ion binding"/>
    <property type="evidence" value="ECO:0007669"/>
    <property type="project" value="UniProtKB-UniRule"/>
</dbReference>
<dbReference type="GO" id="GO:0006741">
    <property type="term" value="P:NADP+ biosynthetic process"/>
    <property type="evidence" value="ECO:0007669"/>
    <property type="project" value="UniProtKB-UniRule"/>
</dbReference>
<feature type="binding site" evidence="8">
    <location>
        <position position="172"/>
    </location>
    <ligand>
        <name>NAD(+)</name>
        <dbReference type="ChEBI" id="CHEBI:57540"/>
    </ligand>
</feature>
<dbReference type="Gene3D" id="2.60.200.30">
    <property type="entry name" value="Probable inorganic polyphosphate/atp-NAD kinase, domain 2"/>
    <property type="match status" value="1"/>
</dbReference>
<comment type="function">
    <text evidence="8">Involved in the regulation of the intracellular balance of NAD and NADP, and is a key enzyme in the biosynthesis of NADP. Catalyzes specifically the phosphorylation on 2'-hydroxyl of the adenosine moiety of NAD to yield NADP.</text>
</comment>
<dbReference type="GO" id="GO:0003951">
    <property type="term" value="F:NAD+ kinase activity"/>
    <property type="evidence" value="ECO:0007669"/>
    <property type="project" value="UniProtKB-UniRule"/>
</dbReference>
<protein>
    <recommendedName>
        <fullName evidence="8">NAD kinase</fullName>
        <ecNumber evidence="8">2.7.1.23</ecNumber>
    </recommendedName>
    <alternativeName>
        <fullName evidence="8">ATP-dependent NAD kinase</fullName>
    </alternativeName>
</protein>
<dbReference type="Proteomes" id="UP000824164">
    <property type="component" value="Unassembled WGS sequence"/>
</dbReference>
<comment type="subcellular location">
    <subcellularLocation>
        <location evidence="8">Cytoplasm</location>
    </subcellularLocation>
</comment>
<dbReference type="InterPro" id="IPR002504">
    <property type="entry name" value="NADK"/>
</dbReference>
<dbReference type="AlphaFoldDB" id="A0A9D1HH24"/>
<organism evidence="9 10">
    <name type="scientific">Candidatus Onthocola gallistercoris</name>
    <dbReference type="NCBI Taxonomy" id="2840876"/>
    <lineage>
        <taxon>Bacteria</taxon>
        <taxon>Bacillati</taxon>
        <taxon>Bacillota</taxon>
        <taxon>Bacilli</taxon>
        <taxon>Candidatus Onthocola</taxon>
    </lineage>
</organism>
<comment type="catalytic activity">
    <reaction evidence="7 8">
        <text>NAD(+) + ATP = ADP + NADP(+) + H(+)</text>
        <dbReference type="Rhea" id="RHEA:18629"/>
        <dbReference type="ChEBI" id="CHEBI:15378"/>
        <dbReference type="ChEBI" id="CHEBI:30616"/>
        <dbReference type="ChEBI" id="CHEBI:57540"/>
        <dbReference type="ChEBI" id="CHEBI:58349"/>
        <dbReference type="ChEBI" id="CHEBI:456216"/>
        <dbReference type="EC" id="2.7.1.23"/>
    </reaction>
</comment>
<evidence type="ECO:0000313" key="10">
    <source>
        <dbReference type="Proteomes" id="UP000824164"/>
    </source>
</evidence>
<feature type="binding site" evidence="8">
    <location>
        <begin position="183"/>
        <end position="188"/>
    </location>
    <ligand>
        <name>NAD(+)</name>
        <dbReference type="ChEBI" id="CHEBI:57540"/>
    </ligand>
</feature>
<evidence type="ECO:0000256" key="5">
    <source>
        <dbReference type="ARBA" id="ARBA00022857"/>
    </source>
</evidence>
<name>A0A9D1HH24_9FIRM</name>
<dbReference type="InterPro" id="IPR016064">
    <property type="entry name" value="NAD/diacylglycerol_kinase_sf"/>
</dbReference>
<comment type="caution">
    <text evidence="8">Lacks conserved residue(s) required for the propagation of feature annotation.</text>
</comment>
<keyword evidence="1 8" id="KW-0808">Transferase</keyword>
<dbReference type="InterPro" id="IPR017437">
    <property type="entry name" value="ATP-NAD_kinase_PpnK-typ_C"/>
</dbReference>
<keyword evidence="6 8" id="KW-0520">NAD</keyword>
<sequence length="288" mass="31778">MDKFLIVTNRDKDKGLQVTGFIQKYLEDRGARCRLAKPLQGNDALVTGYTDTSSLRNDVDCVLVLGGDGTLLQTVRDFVGMDIPLAGINLGTTGFLAAIDRDELMSGLDALLQDRFTVQKRMMLKGQVFRGERSLQESMAFNDVIVTRSGYSRLVELKIYVDGHLLDIYAADGVIVATPTGSTGYNLSAGGPVVFPQTEMMIITPICPHSLSARSVVVPADAQVVVEVGKRRKTQKEEALVTYDGQTVWNLETGDQVRVERSPIYVPMISIRQNDFCDVLRNKLKNVQ</sequence>
<reference evidence="9" key="1">
    <citation type="submission" date="2020-10" db="EMBL/GenBank/DDBJ databases">
        <authorList>
            <person name="Gilroy R."/>
        </authorList>
    </citation>
    <scope>NUCLEOTIDE SEQUENCE</scope>
    <source>
        <strain evidence="9">CHK187-14744</strain>
    </source>
</reference>
<dbReference type="GO" id="GO:0051287">
    <property type="term" value="F:NAD binding"/>
    <property type="evidence" value="ECO:0007669"/>
    <property type="project" value="UniProtKB-ARBA"/>
</dbReference>
<dbReference type="GO" id="GO:0019674">
    <property type="term" value="P:NAD+ metabolic process"/>
    <property type="evidence" value="ECO:0007669"/>
    <property type="project" value="InterPro"/>
</dbReference>
<feature type="binding site" evidence="8">
    <location>
        <begin position="142"/>
        <end position="143"/>
    </location>
    <ligand>
        <name>NAD(+)</name>
        <dbReference type="ChEBI" id="CHEBI:57540"/>
    </ligand>
</feature>
<dbReference type="EC" id="2.7.1.23" evidence="8"/>
<dbReference type="PANTHER" id="PTHR20275:SF0">
    <property type="entry name" value="NAD KINASE"/>
    <property type="match status" value="1"/>
</dbReference>
<feature type="binding site" evidence="8">
    <location>
        <position position="153"/>
    </location>
    <ligand>
        <name>NAD(+)</name>
        <dbReference type="ChEBI" id="CHEBI:57540"/>
    </ligand>
</feature>
<evidence type="ECO:0000313" key="9">
    <source>
        <dbReference type="EMBL" id="HIU02032.1"/>
    </source>
</evidence>
<comment type="cofactor">
    <cofactor evidence="8">
        <name>a divalent metal cation</name>
        <dbReference type="ChEBI" id="CHEBI:60240"/>
    </cofactor>
</comment>
<keyword evidence="2 8" id="KW-0547">Nucleotide-binding</keyword>
<proteinExistence type="inferred from homology"/>
<dbReference type="GO" id="GO:0005524">
    <property type="term" value="F:ATP binding"/>
    <property type="evidence" value="ECO:0007669"/>
    <property type="project" value="UniProtKB-KW"/>
</dbReference>
<feature type="binding site" evidence="8">
    <location>
        <position position="246"/>
    </location>
    <ligand>
        <name>NAD(+)</name>
        <dbReference type="ChEBI" id="CHEBI:57540"/>
    </ligand>
</feature>
<dbReference type="HAMAP" id="MF_00361">
    <property type="entry name" value="NAD_kinase"/>
    <property type="match status" value="1"/>
</dbReference>
<dbReference type="SUPFAM" id="SSF111331">
    <property type="entry name" value="NAD kinase/diacylglycerol kinase-like"/>
    <property type="match status" value="1"/>
</dbReference>
<keyword evidence="3 8" id="KW-0418">Kinase</keyword>
<dbReference type="Gene3D" id="3.40.50.10330">
    <property type="entry name" value="Probable inorganic polyphosphate/atp-NAD kinase, domain 1"/>
    <property type="match status" value="1"/>
</dbReference>
<evidence type="ECO:0000256" key="8">
    <source>
        <dbReference type="HAMAP-Rule" id="MF_00361"/>
    </source>
</evidence>
<dbReference type="Pfam" id="PF01513">
    <property type="entry name" value="NAD_kinase"/>
    <property type="match status" value="1"/>
</dbReference>
<accession>A0A9D1HH24</accession>
<evidence type="ECO:0000256" key="7">
    <source>
        <dbReference type="ARBA" id="ARBA00047925"/>
    </source>
</evidence>
<evidence type="ECO:0000256" key="1">
    <source>
        <dbReference type="ARBA" id="ARBA00022679"/>
    </source>
</evidence>
<dbReference type="InterPro" id="IPR017438">
    <property type="entry name" value="ATP-NAD_kinase_N"/>
</dbReference>
<comment type="caution">
    <text evidence="9">The sequence shown here is derived from an EMBL/GenBank/DDBJ whole genome shotgun (WGS) entry which is preliminary data.</text>
</comment>
<dbReference type="Pfam" id="PF20143">
    <property type="entry name" value="NAD_kinase_C"/>
    <property type="match status" value="1"/>
</dbReference>